<sequence>MHSCWKGKGENKQPDQTTATNKNCLSCLLSYFFIHGWKVEVKSGFLRVQP</sequence>
<gene>
    <name evidence="1" type="ORF">RHGRI_014066</name>
</gene>
<proteinExistence type="predicted"/>
<evidence type="ECO:0000313" key="1">
    <source>
        <dbReference type="EMBL" id="KAG5548585.1"/>
    </source>
</evidence>
<keyword evidence="2" id="KW-1185">Reference proteome</keyword>
<dbReference type="Proteomes" id="UP000823749">
    <property type="component" value="Chromosome 5"/>
</dbReference>
<dbReference type="EMBL" id="JACTNZ010000005">
    <property type="protein sequence ID" value="KAG5548585.1"/>
    <property type="molecule type" value="Genomic_DNA"/>
</dbReference>
<reference evidence="1" key="1">
    <citation type="submission" date="2020-08" db="EMBL/GenBank/DDBJ databases">
        <title>Plant Genome Project.</title>
        <authorList>
            <person name="Zhang R.-G."/>
        </authorList>
    </citation>
    <scope>NUCLEOTIDE SEQUENCE</scope>
    <source>
        <strain evidence="1">WSP0</strain>
        <tissue evidence="1">Leaf</tissue>
    </source>
</reference>
<protein>
    <submittedName>
        <fullName evidence="1">Uncharacterized protein</fullName>
    </submittedName>
</protein>
<name>A0AAV6K8A4_9ERIC</name>
<accession>A0AAV6K8A4</accession>
<dbReference type="AlphaFoldDB" id="A0AAV6K8A4"/>
<comment type="caution">
    <text evidence="1">The sequence shown here is derived from an EMBL/GenBank/DDBJ whole genome shotgun (WGS) entry which is preliminary data.</text>
</comment>
<evidence type="ECO:0000313" key="2">
    <source>
        <dbReference type="Proteomes" id="UP000823749"/>
    </source>
</evidence>
<organism evidence="1 2">
    <name type="scientific">Rhododendron griersonianum</name>
    <dbReference type="NCBI Taxonomy" id="479676"/>
    <lineage>
        <taxon>Eukaryota</taxon>
        <taxon>Viridiplantae</taxon>
        <taxon>Streptophyta</taxon>
        <taxon>Embryophyta</taxon>
        <taxon>Tracheophyta</taxon>
        <taxon>Spermatophyta</taxon>
        <taxon>Magnoliopsida</taxon>
        <taxon>eudicotyledons</taxon>
        <taxon>Gunneridae</taxon>
        <taxon>Pentapetalae</taxon>
        <taxon>asterids</taxon>
        <taxon>Ericales</taxon>
        <taxon>Ericaceae</taxon>
        <taxon>Ericoideae</taxon>
        <taxon>Rhodoreae</taxon>
        <taxon>Rhododendron</taxon>
    </lineage>
</organism>